<feature type="transmembrane region" description="Helical" evidence="6">
    <location>
        <begin position="252"/>
        <end position="274"/>
    </location>
</feature>
<evidence type="ECO:0000256" key="2">
    <source>
        <dbReference type="ARBA" id="ARBA00022692"/>
    </source>
</evidence>
<feature type="compositionally biased region" description="Basic and acidic residues" evidence="5">
    <location>
        <begin position="523"/>
        <end position="533"/>
    </location>
</feature>
<comment type="subcellular location">
    <subcellularLocation>
        <location evidence="1">Membrane</location>
        <topology evidence="1">Multi-pass membrane protein</topology>
    </subcellularLocation>
</comment>
<feature type="domain" description="Major facilitator superfamily (MFS) profile" evidence="7">
    <location>
        <begin position="57"/>
        <end position="514"/>
    </location>
</feature>
<name>A0AAE8N478_9PEZI</name>
<evidence type="ECO:0000259" key="7">
    <source>
        <dbReference type="PROSITE" id="PS50850"/>
    </source>
</evidence>
<keyword evidence="2 6" id="KW-0812">Transmembrane</keyword>
<feature type="transmembrane region" description="Helical" evidence="6">
    <location>
        <begin position="390"/>
        <end position="409"/>
    </location>
</feature>
<feature type="transmembrane region" description="Helical" evidence="6">
    <location>
        <begin position="102"/>
        <end position="119"/>
    </location>
</feature>
<dbReference type="Proteomes" id="UP001187682">
    <property type="component" value="Unassembled WGS sequence"/>
</dbReference>
<proteinExistence type="predicted"/>
<organism evidence="8 9">
    <name type="scientific">Cephalotrichum gorgonifer</name>
    <dbReference type="NCBI Taxonomy" id="2041049"/>
    <lineage>
        <taxon>Eukaryota</taxon>
        <taxon>Fungi</taxon>
        <taxon>Dikarya</taxon>
        <taxon>Ascomycota</taxon>
        <taxon>Pezizomycotina</taxon>
        <taxon>Sordariomycetes</taxon>
        <taxon>Hypocreomycetidae</taxon>
        <taxon>Microascales</taxon>
        <taxon>Microascaceae</taxon>
        <taxon>Cephalotrichum</taxon>
    </lineage>
</organism>
<evidence type="ECO:0000256" key="1">
    <source>
        <dbReference type="ARBA" id="ARBA00004141"/>
    </source>
</evidence>
<reference evidence="8" key="1">
    <citation type="submission" date="2018-03" db="EMBL/GenBank/DDBJ databases">
        <authorList>
            <person name="Guldener U."/>
        </authorList>
    </citation>
    <scope>NUCLEOTIDE SEQUENCE</scope>
</reference>
<feature type="transmembrane region" description="Helical" evidence="6">
    <location>
        <begin position="362"/>
        <end position="383"/>
    </location>
</feature>
<feature type="transmembrane region" description="Helical" evidence="6">
    <location>
        <begin position="328"/>
        <end position="350"/>
    </location>
</feature>
<feature type="transmembrane region" description="Helical" evidence="6">
    <location>
        <begin position="189"/>
        <end position="208"/>
    </location>
</feature>
<feature type="transmembrane region" description="Helical" evidence="6">
    <location>
        <begin position="491"/>
        <end position="513"/>
    </location>
</feature>
<evidence type="ECO:0000256" key="6">
    <source>
        <dbReference type="SAM" id="Phobius"/>
    </source>
</evidence>
<dbReference type="Pfam" id="PF07690">
    <property type="entry name" value="MFS_1"/>
    <property type="match status" value="1"/>
</dbReference>
<dbReference type="InterPro" id="IPR011701">
    <property type="entry name" value="MFS"/>
</dbReference>
<keyword evidence="9" id="KW-1185">Reference proteome</keyword>
<dbReference type="PANTHER" id="PTHR42718:SF11">
    <property type="entry name" value="MAJOR FACILITATOR SUPERFAMILY (MFS) PROFILE DOMAIN-CONTAINING PROTEIN"/>
    <property type="match status" value="1"/>
</dbReference>
<feature type="transmembrane region" description="Helical" evidence="6">
    <location>
        <begin position="59"/>
        <end position="87"/>
    </location>
</feature>
<feature type="transmembrane region" description="Helical" evidence="6">
    <location>
        <begin position="152"/>
        <end position="177"/>
    </location>
</feature>
<dbReference type="Gene3D" id="1.20.1720.10">
    <property type="entry name" value="Multidrug resistance protein D"/>
    <property type="match status" value="1"/>
</dbReference>
<keyword evidence="4 6" id="KW-0472">Membrane</keyword>
<dbReference type="GO" id="GO:0016020">
    <property type="term" value="C:membrane"/>
    <property type="evidence" value="ECO:0007669"/>
    <property type="project" value="UniProtKB-SubCell"/>
</dbReference>
<feature type="transmembrane region" description="Helical" evidence="6">
    <location>
        <begin position="126"/>
        <end position="146"/>
    </location>
</feature>
<feature type="transmembrane region" description="Helical" evidence="6">
    <location>
        <begin position="286"/>
        <end position="307"/>
    </location>
</feature>
<feature type="transmembrane region" description="Helical" evidence="6">
    <location>
        <begin position="452"/>
        <end position="471"/>
    </location>
</feature>
<dbReference type="PANTHER" id="PTHR42718">
    <property type="entry name" value="MAJOR FACILITATOR SUPERFAMILY MULTIDRUG TRANSPORTER MFSC"/>
    <property type="match status" value="1"/>
</dbReference>
<feature type="region of interest" description="Disordered" evidence="5">
    <location>
        <begin position="1"/>
        <end position="32"/>
    </location>
</feature>
<evidence type="ECO:0000256" key="5">
    <source>
        <dbReference type="SAM" id="MobiDB-lite"/>
    </source>
</evidence>
<dbReference type="AlphaFoldDB" id="A0AAE8N478"/>
<accession>A0AAE8N478</accession>
<feature type="transmembrane region" description="Helical" evidence="6">
    <location>
        <begin position="220"/>
        <end position="240"/>
    </location>
</feature>
<evidence type="ECO:0000256" key="3">
    <source>
        <dbReference type="ARBA" id="ARBA00022989"/>
    </source>
</evidence>
<dbReference type="GO" id="GO:0022857">
    <property type="term" value="F:transmembrane transporter activity"/>
    <property type="evidence" value="ECO:0007669"/>
    <property type="project" value="InterPro"/>
</dbReference>
<dbReference type="InterPro" id="IPR020846">
    <property type="entry name" value="MFS_dom"/>
</dbReference>
<dbReference type="PROSITE" id="PS50850">
    <property type="entry name" value="MFS"/>
    <property type="match status" value="1"/>
</dbReference>
<gene>
    <name evidence="8" type="ORF">DNG_07941</name>
</gene>
<keyword evidence="3 6" id="KW-1133">Transmembrane helix</keyword>
<feature type="compositionally biased region" description="Polar residues" evidence="5">
    <location>
        <begin position="17"/>
        <end position="28"/>
    </location>
</feature>
<dbReference type="EMBL" id="ONZQ02000012">
    <property type="protein sequence ID" value="SPO05254.1"/>
    <property type="molecule type" value="Genomic_DNA"/>
</dbReference>
<comment type="caution">
    <text evidence="8">The sequence shown here is derived from an EMBL/GenBank/DDBJ whole genome shotgun (WGS) entry which is preliminary data.</text>
</comment>
<dbReference type="Gene3D" id="1.20.1250.20">
    <property type="entry name" value="MFS general substrate transporter like domains"/>
    <property type="match status" value="1"/>
</dbReference>
<protein>
    <submittedName>
        <fullName evidence="8">Related to multidrug resistance protein</fullName>
    </submittedName>
</protein>
<feature type="region of interest" description="Disordered" evidence="5">
    <location>
        <begin position="523"/>
        <end position="576"/>
    </location>
</feature>
<feature type="transmembrane region" description="Helical" evidence="6">
    <location>
        <begin position="415"/>
        <end position="440"/>
    </location>
</feature>
<evidence type="ECO:0000313" key="8">
    <source>
        <dbReference type="EMBL" id="SPO05254.1"/>
    </source>
</evidence>
<evidence type="ECO:0000313" key="9">
    <source>
        <dbReference type="Proteomes" id="UP001187682"/>
    </source>
</evidence>
<sequence>MENMGAECDKDGCGTPALSSKPQSSTPPSVLLRGDEEAQPHQIDVEVLGRQRPAVFKTIWAELGFCFSLVGSMLMAEFFVSGFHIILPPLSQALSIPPESQTWPSSVFSLVTGSCLLPLGRLGDMYGGYVTFNAGLIWFGIWALAAGFSQNYIMLVCFRALQGLGCAAFLPAGIMLLGKTYRPGPRKNLIFGIYGAFAPIGFFFGILIGGASGQFLSWRWYFWIGAMVIAIITATSLLTIPRDYRGANTAGARMDWPGTLTIVPGLVLVVYALTDSSSAPNGWKSPYIIATLILGVLFLCAAVYLQGWVCSNPLLPADLFRPKYMKRMVFSLFLVYGAFGVWLFYSSFYIELVMKQAPLTTAVWYVPQVVGGLLIGSVGGATLHHFSGRVLFIISGVGHVLCSLLFAIMPAGSTYWPYVFPAMICSTIGIDVTYTVSNVFITTQLPAHHQGLAGAVINSVLFLGISFWLGIADIAVGKTASRGLMESYRVAFWLAVALPVVASIFFVFMKIGYAKSDFTHEEREQMEARERGDGASGGELADEDAVETSEVQRQVMRASRASRRSSQIDRQITIHP</sequence>
<evidence type="ECO:0000256" key="4">
    <source>
        <dbReference type="ARBA" id="ARBA00023136"/>
    </source>
</evidence>
<dbReference type="InterPro" id="IPR036259">
    <property type="entry name" value="MFS_trans_sf"/>
</dbReference>
<dbReference type="SUPFAM" id="SSF103473">
    <property type="entry name" value="MFS general substrate transporter"/>
    <property type="match status" value="1"/>
</dbReference>